<dbReference type="AlphaFoldDB" id="A0A8J7MQJ2"/>
<evidence type="ECO:0000313" key="1">
    <source>
        <dbReference type="EMBL" id="MBL4928278.1"/>
    </source>
</evidence>
<dbReference type="Proteomes" id="UP000619033">
    <property type="component" value="Unassembled WGS sequence"/>
</dbReference>
<proteinExistence type="predicted"/>
<name>A0A8J7MQJ2_9RHOB</name>
<evidence type="ECO:0000313" key="2">
    <source>
        <dbReference type="Proteomes" id="UP000619033"/>
    </source>
</evidence>
<organism evidence="1 2">
    <name type="scientific">Fuscibacter oryzae</name>
    <dbReference type="NCBI Taxonomy" id="2803939"/>
    <lineage>
        <taxon>Bacteria</taxon>
        <taxon>Pseudomonadati</taxon>
        <taxon>Pseudomonadota</taxon>
        <taxon>Alphaproteobacteria</taxon>
        <taxon>Rhodobacterales</taxon>
        <taxon>Paracoccaceae</taxon>
        <taxon>Fuscibacter</taxon>
    </lineage>
</organism>
<gene>
    <name evidence="1" type="ORF">JI744_09195</name>
</gene>
<reference evidence="1" key="1">
    <citation type="submission" date="2021-01" db="EMBL/GenBank/DDBJ databases">
        <title>Genome seq and assembly of Tabrizicola sp. KVB23.</title>
        <authorList>
            <person name="Chhetri G."/>
        </authorList>
    </citation>
    <scope>NUCLEOTIDE SEQUENCE</scope>
    <source>
        <strain evidence="1">KVB23</strain>
    </source>
</reference>
<protein>
    <submittedName>
        <fullName evidence="1">Uncharacterized protein</fullName>
    </submittedName>
</protein>
<sequence>MLLATPALAGGTLQGRLVTLNTLTYDDPAQPLLESRGQTVRVDDGIEFGMGPEGGQNGLDVVPVTIEILPNRIEIGYETGAGSFWPATFNGYVLRFAADCALFTAAHVDAATTTMAVSDADLRVTNNAIFINVAGREFGPKAHLAIDLAVSECLLG</sequence>
<dbReference type="EMBL" id="JAESVP010000004">
    <property type="protein sequence ID" value="MBL4928278.1"/>
    <property type="molecule type" value="Genomic_DNA"/>
</dbReference>
<keyword evidence="2" id="KW-1185">Reference proteome</keyword>
<dbReference type="RefSeq" id="WP_202659874.1">
    <property type="nucleotide sequence ID" value="NZ_JAESVP010000004.1"/>
</dbReference>
<accession>A0A8J7MQJ2</accession>
<comment type="caution">
    <text evidence="1">The sequence shown here is derived from an EMBL/GenBank/DDBJ whole genome shotgun (WGS) entry which is preliminary data.</text>
</comment>